<dbReference type="Proteomes" id="UP000324760">
    <property type="component" value="Chromosome"/>
</dbReference>
<dbReference type="AlphaFoldDB" id="A0A5P1RDN2"/>
<accession>A0A5P1RDN2</accession>
<evidence type="ECO:0000256" key="3">
    <source>
        <dbReference type="ARBA" id="ARBA00022729"/>
    </source>
</evidence>
<protein>
    <recommendedName>
        <fullName evidence="6">Nitrate ABC transporter</fullName>
    </recommendedName>
</protein>
<gene>
    <name evidence="4" type="ORF">F0U83_14095</name>
</gene>
<organism evidence="4 5">
    <name type="scientific">Neptunomonas concharum</name>
    <dbReference type="NCBI Taxonomy" id="1031538"/>
    <lineage>
        <taxon>Bacteria</taxon>
        <taxon>Pseudomonadati</taxon>
        <taxon>Pseudomonadota</taxon>
        <taxon>Gammaproteobacteria</taxon>
        <taxon>Oceanospirillales</taxon>
        <taxon>Oceanospirillaceae</taxon>
        <taxon>Neptunomonas</taxon>
    </lineage>
</organism>
<proteinExistence type="inferred from homology"/>
<evidence type="ECO:0000256" key="2">
    <source>
        <dbReference type="ARBA" id="ARBA00010742"/>
    </source>
</evidence>
<dbReference type="EMBL" id="CP043869">
    <property type="protein sequence ID" value="QEQ97759.1"/>
    <property type="molecule type" value="Genomic_DNA"/>
</dbReference>
<keyword evidence="3" id="KW-0732">Signal</keyword>
<dbReference type="GO" id="GO:0042597">
    <property type="term" value="C:periplasmic space"/>
    <property type="evidence" value="ECO:0007669"/>
    <property type="project" value="UniProtKB-SubCell"/>
</dbReference>
<evidence type="ECO:0008006" key="6">
    <source>
        <dbReference type="Google" id="ProtNLM"/>
    </source>
</evidence>
<keyword evidence="5" id="KW-1185">Reference proteome</keyword>
<sequence length="352" mass="39048">MNESLIWGNFGTSYELEARIRITARLKPIEIARSLCVKLFVCILSLIVGVSLSGCSQPDEGIINVGTNIWPGYEPLYLAKNRELFDTKGVRFVEFTAASEVLRAYRNKTIDVAALTLDEALFLIQDQPDTKIILVMDFSAGADVVIAQQYIGDLSELSGKRVGLESSALGAFVWARAMDIHAPELTDVKIINMEFNRHERAFLNQEVDVVVTFEPVKSQLIEAGGKVLFSSKEIPGEIVDVLVARESLIDRHPSQLSNLVNGWFAGLKFLNDEKTQALQEMGGRLKMDQEALAAAYDGMILLGREENKQLLSGEPPNILSTGRKVENLLLKSGLLYKEVLTENVIDSRFLSQ</sequence>
<dbReference type="Pfam" id="PF13379">
    <property type="entry name" value="NMT1_2"/>
    <property type="match status" value="1"/>
</dbReference>
<dbReference type="OrthoDB" id="5292144at2"/>
<dbReference type="KEGG" id="ncu:F0U83_14095"/>
<evidence type="ECO:0000313" key="4">
    <source>
        <dbReference type="EMBL" id="QEQ97759.1"/>
    </source>
</evidence>
<dbReference type="SUPFAM" id="SSF53850">
    <property type="entry name" value="Periplasmic binding protein-like II"/>
    <property type="match status" value="1"/>
</dbReference>
<comment type="subcellular location">
    <subcellularLocation>
        <location evidence="1">Periplasm</location>
    </subcellularLocation>
</comment>
<dbReference type="PANTHER" id="PTHR30024">
    <property type="entry name" value="ALIPHATIC SULFONATES-BINDING PROTEIN-RELATED"/>
    <property type="match status" value="1"/>
</dbReference>
<dbReference type="PANTHER" id="PTHR30024:SF47">
    <property type="entry name" value="TAURINE-BINDING PERIPLASMIC PROTEIN"/>
    <property type="match status" value="1"/>
</dbReference>
<name>A0A5P1RDN2_9GAMM</name>
<evidence type="ECO:0000256" key="1">
    <source>
        <dbReference type="ARBA" id="ARBA00004418"/>
    </source>
</evidence>
<comment type="similarity">
    <text evidence="2">Belongs to the bacterial solute-binding protein SsuA/TauA family.</text>
</comment>
<reference evidence="4 5" key="1">
    <citation type="journal article" date="2019" name="Biochem. Eng. J.">
        <title>Metabolic engineering of the marine bacteria Neptunomonas concharum for the production of acetoin and meso-2,3-butanediol from acetate.</title>
        <authorList>
            <person name="Li W."/>
            <person name="Pu N."/>
            <person name="Liu C.-X."/>
            <person name="Yuan Q.-P."/>
            <person name="Li Z.-J."/>
        </authorList>
    </citation>
    <scope>NUCLEOTIDE SEQUENCE [LARGE SCALE GENOMIC DNA]</scope>
    <source>
        <strain evidence="4 5">JCM17730</strain>
    </source>
</reference>
<dbReference type="Gene3D" id="3.40.190.10">
    <property type="entry name" value="Periplasmic binding protein-like II"/>
    <property type="match status" value="2"/>
</dbReference>
<evidence type="ECO:0000313" key="5">
    <source>
        <dbReference type="Proteomes" id="UP000324760"/>
    </source>
</evidence>